<dbReference type="InterPro" id="IPR003018">
    <property type="entry name" value="GAF"/>
</dbReference>
<reference evidence="9" key="1">
    <citation type="submission" date="2017-01" db="EMBL/GenBank/DDBJ databases">
        <title>Genome Analysis of Deinococcus marmoris KOPRI26562.</title>
        <authorList>
            <person name="Kim J.H."/>
            <person name="Oh H.-M."/>
        </authorList>
    </citation>
    <scope>NUCLEOTIDE SEQUENCE [LARGE SCALE GENOMIC DNA]</scope>
    <source>
        <strain evidence="9">PAMC 26633</strain>
    </source>
</reference>
<dbReference type="InterPro" id="IPR005467">
    <property type="entry name" value="His_kinase_dom"/>
</dbReference>
<dbReference type="AlphaFoldDB" id="A0A226WWF0"/>
<gene>
    <name evidence="8" type="ORF">BSU04_26535</name>
</gene>
<dbReference type="InterPro" id="IPR050736">
    <property type="entry name" value="Sensor_HK_Regulatory"/>
</dbReference>
<proteinExistence type="predicted"/>
<evidence type="ECO:0000256" key="4">
    <source>
        <dbReference type="ARBA" id="ARBA00022679"/>
    </source>
</evidence>
<evidence type="ECO:0000259" key="7">
    <source>
        <dbReference type="PROSITE" id="PS50109"/>
    </source>
</evidence>
<evidence type="ECO:0000256" key="6">
    <source>
        <dbReference type="ARBA" id="ARBA00023012"/>
    </source>
</evidence>
<comment type="catalytic activity">
    <reaction evidence="1">
        <text>ATP + protein L-histidine = ADP + protein N-phospho-L-histidine.</text>
        <dbReference type="EC" id="2.7.13.3"/>
    </reaction>
</comment>
<dbReference type="Pfam" id="PF02518">
    <property type="entry name" value="HATPase_c"/>
    <property type="match status" value="1"/>
</dbReference>
<evidence type="ECO:0000256" key="2">
    <source>
        <dbReference type="ARBA" id="ARBA00012438"/>
    </source>
</evidence>
<dbReference type="eggNOG" id="COG2205">
    <property type="taxonomic scope" value="Bacteria"/>
</dbReference>
<accession>A0A226WWF0</accession>
<dbReference type="InterPro" id="IPR036097">
    <property type="entry name" value="HisK_dim/P_sf"/>
</dbReference>
<dbReference type="InterPro" id="IPR004358">
    <property type="entry name" value="Sig_transdc_His_kin-like_C"/>
</dbReference>
<dbReference type="Pfam" id="PF00512">
    <property type="entry name" value="HisKA"/>
    <property type="match status" value="1"/>
</dbReference>
<protein>
    <recommendedName>
        <fullName evidence="2">histidine kinase</fullName>
        <ecNumber evidence="2">2.7.13.3</ecNumber>
    </recommendedName>
</protein>
<keyword evidence="5 8" id="KW-0418">Kinase</keyword>
<dbReference type="CDD" id="cd00075">
    <property type="entry name" value="HATPase"/>
    <property type="match status" value="1"/>
</dbReference>
<keyword evidence="4" id="KW-0808">Transferase</keyword>
<feature type="domain" description="Histidine kinase" evidence="7">
    <location>
        <begin position="194"/>
        <end position="407"/>
    </location>
</feature>
<dbReference type="SUPFAM" id="SSF55874">
    <property type="entry name" value="ATPase domain of HSP90 chaperone/DNA topoisomerase II/histidine kinase"/>
    <property type="match status" value="1"/>
</dbReference>
<dbReference type="PANTHER" id="PTHR43711:SF1">
    <property type="entry name" value="HISTIDINE KINASE 1"/>
    <property type="match status" value="1"/>
</dbReference>
<evidence type="ECO:0000313" key="9">
    <source>
        <dbReference type="Proteomes" id="UP000214720"/>
    </source>
</evidence>
<sequence length="409" mass="43907">MNPVYGVLQAAMDDSNESIARDVAAIGRIGAVPSMLSVICKNTGLGFAAVARVTEGTWTACAVQDDIQFGLLPGGQLDVHTTLCSESRTMRRPIVVDHASTDPLYREHHTPRIYNIESYISVPIILPNGDYFGNLCAIDPRPALVSDARTLTMFTLFAELIALQLESENERSATEAALLSERTTAELREQFIAVLGHDLRNPLAAVGATAEWLARRSSEPELVTIGTRLRATTRRMSRLIDDVLDFARGRLGTGIGVSLAPVDDLPDALGHVVTELRDANPQRVVLEQIAVDGRVYCDRGRVQQLLSNLLANALTHGAPDQPVRVVVSVDAGELTVCVSNVGAPIAPPDLEKVFEPYWRPATSQPGGGLGLGLYICSQIVNGHGGTLSVSSSVETGTCFVARIPVNDRV</sequence>
<organism evidence="8 9">
    <name type="scientific">Caballeronia sordidicola</name>
    <name type="common">Burkholderia sordidicola</name>
    <dbReference type="NCBI Taxonomy" id="196367"/>
    <lineage>
        <taxon>Bacteria</taxon>
        <taxon>Pseudomonadati</taxon>
        <taxon>Pseudomonadota</taxon>
        <taxon>Betaproteobacteria</taxon>
        <taxon>Burkholderiales</taxon>
        <taxon>Burkholderiaceae</taxon>
        <taxon>Caballeronia</taxon>
    </lineage>
</organism>
<dbReference type="Proteomes" id="UP000214720">
    <property type="component" value="Unassembled WGS sequence"/>
</dbReference>
<dbReference type="EMBL" id="MTHB01000170">
    <property type="protein sequence ID" value="OXC75514.1"/>
    <property type="molecule type" value="Genomic_DNA"/>
</dbReference>
<dbReference type="SMART" id="SM00388">
    <property type="entry name" value="HisKA"/>
    <property type="match status" value="1"/>
</dbReference>
<keyword evidence="3" id="KW-0597">Phosphoprotein</keyword>
<name>A0A226WWF0_CABSO</name>
<dbReference type="GO" id="GO:0000155">
    <property type="term" value="F:phosphorelay sensor kinase activity"/>
    <property type="evidence" value="ECO:0007669"/>
    <property type="project" value="InterPro"/>
</dbReference>
<dbReference type="InterPro" id="IPR003594">
    <property type="entry name" value="HATPase_dom"/>
</dbReference>
<dbReference type="Gene3D" id="3.30.450.40">
    <property type="match status" value="1"/>
</dbReference>
<dbReference type="PRINTS" id="PR00344">
    <property type="entry name" value="BCTRLSENSOR"/>
</dbReference>
<evidence type="ECO:0000313" key="8">
    <source>
        <dbReference type="EMBL" id="OXC75514.1"/>
    </source>
</evidence>
<evidence type="ECO:0000256" key="3">
    <source>
        <dbReference type="ARBA" id="ARBA00022553"/>
    </source>
</evidence>
<dbReference type="EC" id="2.7.13.3" evidence="2"/>
<dbReference type="Pfam" id="PF01590">
    <property type="entry name" value="GAF"/>
    <property type="match status" value="1"/>
</dbReference>
<keyword evidence="6" id="KW-0902">Two-component regulatory system</keyword>
<dbReference type="SMART" id="SM00387">
    <property type="entry name" value="HATPase_c"/>
    <property type="match status" value="1"/>
</dbReference>
<dbReference type="PROSITE" id="PS50109">
    <property type="entry name" value="HIS_KIN"/>
    <property type="match status" value="1"/>
</dbReference>
<evidence type="ECO:0000256" key="5">
    <source>
        <dbReference type="ARBA" id="ARBA00022777"/>
    </source>
</evidence>
<dbReference type="Gene3D" id="1.10.287.130">
    <property type="match status" value="1"/>
</dbReference>
<dbReference type="Gene3D" id="3.30.565.10">
    <property type="entry name" value="Histidine kinase-like ATPase, C-terminal domain"/>
    <property type="match status" value="1"/>
</dbReference>
<comment type="caution">
    <text evidence="8">The sequence shown here is derived from an EMBL/GenBank/DDBJ whole genome shotgun (WGS) entry which is preliminary data.</text>
</comment>
<dbReference type="InterPro" id="IPR036890">
    <property type="entry name" value="HATPase_C_sf"/>
</dbReference>
<dbReference type="SUPFAM" id="SSF55781">
    <property type="entry name" value="GAF domain-like"/>
    <property type="match status" value="1"/>
</dbReference>
<dbReference type="CDD" id="cd00082">
    <property type="entry name" value="HisKA"/>
    <property type="match status" value="1"/>
</dbReference>
<dbReference type="InterPro" id="IPR029016">
    <property type="entry name" value="GAF-like_dom_sf"/>
</dbReference>
<evidence type="ECO:0000256" key="1">
    <source>
        <dbReference type="ARBA" id="ARBA00000085"/>
    </source>
</evidence>
<dbReference type="InterPro" id="IPR003661">
    <property type="entry name" value="HisK_dim/P_dom"/>
</dbReference>
<dbReference type="PANTHER" id="PTHR43711">
    <property type="entry name" value="TWO-COMPONENT HISTIDINE KINASE"/>
    <property type="match status" value="1"/>
</dbReference>
<dbReference type="SUPFAM" id="SSF47384">
    <property type="entry name" value="Homodimeric domain of signal transducing histidine kinase"/>
    <property type="match status" value="1"/>
</dbReference>